<comment type="caution">
    <text evidence="15">The sequence shown here is derived from an EMBL/GenBank/DDBJ whole genome shotgun (WGS) entry which is preliminary data.</text>
</comment>
<dbReference type="GO" id="GO:0020037">
    <property type="term" value="F:heme binding"/>
    <property type="evidence" value="ECO:0007669"/>
    <property type="project" value="InterPro"/>
</dbReference>
<keyword evidence="11 14" id="KW-0503">Monooxygenase</keyword>
<dbReference type="PANTHER" id="PTHR24292">
    <property type="entry name" value="CYTOCHROME P450"/>
    <property type="match status" value="1"/>
</dbReference>
<dbReference type="PRINTS" id="PR00385">
    <property type="entry name" value="P450"/>
</dbReference>
<dbReference type="PRINTS" id="PR00463">
    <property type="entry name" value="EP450I"/>
</dbReference>
<comment type="similarity">
    <text evidence="4 14">Belongs to the cytochrome P450 family.</text>
</comment>
<keyword evidence="10 13" id="KW-0408">Iron</keyword>
<keyword evidence="5 13" id="KW-0349">Heme</keyword>
<keyword evidence="16" id="KW-1185">Reference proteome</keyword>
<dbReference type="PROSITE" id="PS00086">
    <property type="entry name" value="CYTOCHROME_P450"/>
    <property type="match status" value="1"/>
</dbReference>
<dbReference type="EMBL" id="JAACXV010000241">
    <property type="protein sequence ID" value="KAF7281445.1"/>
    <property type="molecule type" value="Genomic_DNA"/>
</dbReference>
<dbReference type="Proteomes" id="UP000625711">
    <property type="component" value="Unassembled WGS sequence"/>
</dbReference>
<dbReference type="CDD" id="cd11056">
    <property type="entry name" value="CYP6-like"/>
    <property type="match status" value="1"/>
</dbReference>
<evidence type="ECO:0000256" key="14">
    <source>
        <dbReference type="RuleBase" id="RU000461"/>
    </source>
</evidence>
<evidence type="ECO:0000256" key="10">
    <source>
        <dbReference type="ARBA" id="ARBA00023004"/>
    </source>
</evidence>
<dbReference type="PANTHER" id="PTHR24292:SF100">
    <property type="entry name" value="CYTOCHROME P450 6A16, ISOFORM B-RELATED"/>
    <property type="match status" value="1"/>
</dbReference>
<evidence type="ECO:0000256" key="2">
    <source>
        <dbReference type="ARBA" id="ARBA00004174"/>
    </source>
</evidence>
<evidence type="ECO:0000256" key="5">
    <source>
        <dbReference type="ARBA" id="ARBA00022617"/>
    </source>
</evidence>
<evidence type="ECO:0000256" key="6">
    <source>
        <dbReference type="ARBA" id="ARBA00022723"/>
    </source>
</evidence>
<evidence type="ECO:0008006" key="17">
    <source>
        <dbReference type="Google" id="ProtNLM"/>
    </source>
</evidence>
<feature type="binding site" description="axial binding residue" evidence="13">
    <location>
        <position position="432"/>
    </location>
    <ligand>
        <name>heme</name>
        <dbReference type="ChEBI" id="CHEBI:30413"/>
    </ligand>
    <ligandPart>
        <name>Fe</name>
        <dbReference type="ChEBI" id="CHEBI:18248"/>
    </ligandPart>
</feature>
<name>A0A834MIJ8_RHYFE</name>
<dbReference type="GO" id="GO:0005506">
    <property type="term" value="F:iron ion binding"/>
    <property type="evidence" value="ECO:0007669"/>
    <property type="project" value="InterPro"/>
</dbReference>
<keyword evidence="8" id="KW-0492">Microsome</keyword>
<dbReference type="GO" id="GO:0004497">
    <property type="term" value="F:monooxygenase activity"/>
    <property type="evidence" value="ECO:0007669"/>
    <property type="project" value="UniProtKB-KW"/>
</dbReference>
<proteinExistence type="inferred from homology"/>
<evidence type="ECO:0000313" key="15">
    <source>
        <dbReference type="EMBL" id="KAF7281445.1"/>
    </source>
</evidence>
<keyword evidence="6 13" id="KW-0479">Metal-binding</keyword>
<dbReference type="GO" id="GO:0016705">
    <property type="term" value="F:oxidoreductase activity, acting on paired donors, with incorporation or reduction of molecular oxygen"/>
    <property type="evidence" value="ECO:0007669"/>
    <property type="project" value="InterPro"/>
</dbReference>
<protein>
    <recommendedName>
        <fullName evidence="17">Cytochrome P450</fullName>
    </recommendedName>
</protein>
<dbReference type="OrthoDB" id="2789670at2759"/>
<comment type="cofactor">
    <cofactor evidence="1 13">
        <name>heme</name>
        <dbReference type="ChEBI" id="CHEBI:30413"/>
    </cofactor>
</comment>
<evidence type="ECO:0000256" key="8">
    <source>
        <dbReference type="ARBA" id="ARBA00022848"/>
    </source>
</evidence>
<organism evidence="15 16">
    <name type="scientific">Rhynchophorus ferrugineus</name>
    <name type="common">Red palm weevil</name>
    <name type="synonym">Curculio ferrugineus</name>
    <dbReference type="NCBI Taxonomy" id="354439"/>
    <lineage>
        <taxon>Eukaryota</taxon>
        <taxon>Metazoa</taxon>
        <taxon>Ecdysozoa</taxon>
        <taxon>Arthropoda</taxon>
        <taxon>Hexapoda</taxon>
        <taxon>Insecta</taxon>
        <taxon>Pterygota</taxon>
        <taxon>Neoptera</taxon>
        <taxon>Endopterygota</taxon>
        <taxon>Coleoptera</taxon>
        <taxon>Polyphaga</taxon>
        <taxon>Cucujiformia</taxon>
        <taxon>Curculionidae</taxon>
        <taxon>Dryophthorinae</taxon>
        <taxon>Rhynchophorus</taxon>
    </lineage>
</organism>
<dbReference type="GO" id="GO:0005789">
    <property type="term" value="C:endoplasmic reticulum membrane"/>
    <property type="evidence" value="ECO:0007669"/>
    <property type="project" value="UniProtKB-SubCell"/>
</dbReference>
<sequence length="487" mass="56750">MFISSILVLLCLVAFYVKWRYNYWNRRGLHQPKPQFPFGNFKSELTREKSFFDGNFELYQRLKGSGHKHAGVYLFLEPVYLPVDLSIIKRILFNDFSHFMNRGVYHHPKDVLTMNLFSMEGEQWRALRAKLTPTFTSGKLKSMFPILQANIKVLDRVVGHNSVNKTPVDIKDVASRLTTDNIASCAFGLECNSLEEQENSFRTYGRKMFEPQPLKMFMIEFLPTWLLGSLGFKAQRPDVEHFFSTTVKDTIKLREENNLMRNDFLQLLLEMKKDQTLTVDEITAQCIIFFLGGFETSASAITFTLLELSRNPGIQNKVKQEISEILKEFNDEITYDSLMRMKYLDMVINETLRLYPPLPVLPRICSKTYRVPGTEVVIQKGTRVNIPVWGIHKDPEYYPDPEKFNPENFTEQNKADRPDTTFLPFGEGPRMCIAMRFGLLQTKLAIASLLKRYRFTLNENTHIPIKMRKDTFVLMAEDDIWLNVCEE</sequence>
<evidence type="ECO:0000256" key="12">
    <source>
        <dbReference type="ARBA" id="ARBA00023136"/>
    </source>
</evidence>
<dbReference type="InterPro" id="IPR017972">
    <property type="entry name" value="Cyt_P450_CS"/>
</dbReference>
<dbReference type="Pfam" id="PF00067">
    <property type="entry name" value="p450"/>
    <property type="match status" value="1"/>
</dbReference>
<dbReference type="SUPFAM" id="SSF48264">
    <property type="entry name" value="Cytochrome P450"/>
    <property type="match status" value="1"/>
</dbReference>
<dbReference type="InterPro" id="IPR050476">
    <property type="entry name" value="Insect_CytP450_Detox"/>
</dbReference>
<comment type="subcellular location">
    <subcellularLocation>
        <location evidence="3">Endoplasmic reticulum membrane</location>
        <topology evidence="3">Peripheral membrane protein</topology>
    </subcellularLocation>
    <subcellularLocation>
        <location evidence="2">Microsome membrane</location>
        <topology evidence="2">Peripheral membrane protein</topology>
    </subcellularLocation>
</comment>
<gene>
    <name evidence="15" type="ORF">GWI33_004770</name>
</gene>
<evidence type="ECO:0000256" key="13">
    <source>
        <dbReference type="PIRSR" id="PIRSR602401-1"/>
    </source>
</evidence>
<dbReference type="InterPro" id="IPR001128">
    <property type="entry name" value="Cyt_P450"/>
</dbReference>
<dbReference type="InterPro" id="IPR036396">
    <property type="entry name" value="Cyt_P450_sf"/>
</dbReference>
<evidence type="ECO:0000256" key="3">
    <source>
        <dbReference type="ARBA" id="ARBA00004406"/>
    </source>
</evidence>
<dbReference type="FunFam" id="1.10.630.10:FF:000042">
    <property type="entry name" value="Cytochrome P450"/>
    <property type="match status" value="1"/>
</dbReference>
<evidence type="ECO:0000313" key="16">
    <source>
        <dbReference type="Proteomes" id="UP000625711"/>
    </source>
</evidence>
<dbReference type="InterPro" id="IPR002401">
    <property type="entry name" value="Cyt_P450_E_grp-I"/>
</dbReference>
<keyword evidence="7" id="KW-0256">Endoplasmic reticulum</keyword>
<keyword evidence="12" id="KW-0472">Membrane</keyword>
<evidence type="ECO:0000256" key="4">
    <source>
        <dbReference type="ARBA" id="ARBA00010617"/>
    </source>
</evidence>
<evidence type="ECO:0000256" key="9">
    <source>
        <dbReference type="ARBA" id="ARBA00023002"/>
    </source>
</evidence>
<keyword evidence="9 14" id="KW-0560">Oxidoreductase</keyword>
<accession>A0A834MIJ8</accession>
<dbReference type="Gene3D" id="1.10.630.10">
    <property type="entry name" value="Cytochrome P450"/>
    <property type="match status" value="1"/>
</dbReference>
<evidence type="ECO:0000256" key="7">
    <source>
        <dbReference type="ARBA" id="ARBA00022824"/>
    </source>
</evidence>
<reference evidence="15" key="1">
    <citation type="submission" date="2020-08" db="EMBL/GenBank/DDBJ databases">
        <title>Genome sequencing and assembly of the red palm weevil Rhynchophorus ferrugineus.</title>
        <authorList>
            <person name="Dias G.B."/>
            <person name="Bergman C.M."/>
            <person name="Manee M."/>
        </authorList>
    </citation>
    <scope>NUCLEOTIDE SEQUENCE</scope>
    <source>
        <strain evidence="15">AA-2017</strain>
        <tissue evidence="15">Whole larva</tissue>
    </source>
</reference>
<evidence type="ECO:0000256" key="11">
    <source>
        <dbReference type="ARBA" id="ARBA00023033"/>
    </source>
</evidence>
<dbReference type="AlphaFoldDB" id="A0A834MIJ8"/>
<evidence type="ECO:0000256" key="1">
    <source>
        <dbReference type="ARBA" id="ARBA00001971"/>
    </source>
</evidence>